<dbReference type="InterPro" id="IPR036977">
    <property type="entry name" value="DNA_primase_Znf_CHC2"/>
</dbReference>
<dbReference type="PANTHER" id="PTHR30313:SF2">
    <property type="entry name" value="DNA PRIMASE"/>
    <property type="match status" value="1"/>
</dbReference>
<dbReference type="InterPro" id="IPR030846">
    <property type="entry name" value="DnaG_bac"/>
</dbReference>
<dbReference type="GO" id="GO:0008270">
    <property type="term" value="F:zinc ion binding"/>
    <property type="evidence" value="ECO:0007669"/>
    <property type="project" value="UniProtKB-UniRule"/>
</dbReference>
<keyword evidence="7 12" id="KW-0863">Zinc-finger</keyword>
<keyword evidence="11 12" id="KW-0804">Transcription</keyword>
<comment type="cofactor">
    <cofactor evidence="12 13 14">
        <name>Zn(2+)</name>
        <dbReference type="ChEBI" id="CHEBI:29105"/>
    </cofactor>
    <text evidence="12 13 14">Binds 1 zinc ion per monomer.</text>
</comment>
<dbReference type="SMART" id="SM00400">
    <property type="entry name" value="ZnF_CHCC"/>
    <property type="match status" value="1"/>
</dbReference>
<dbReference type="HAMAP" id="MF_00974">
    <property type="entry name" value="DNA_primase_DnaG"/>
    <property type="match status" value="1"/>
</dbReference>
<feature type="zinc finger region" description="CHC2-type" evidence="12 14">
    <location>
        <begin position="40"/>
        <end position="64"/>
    </location>
</feature>
<evidence type="ECO:0000256" key="13">
    <source>
        <dbReference type="PIRNR" id="PIRNR002811"/>
    </source>
</evidence>
<dbReference type="InterPro" id="IPR037068">
    <property type="entry name" value="DNA_primase_core_N_sf"/>
</dbReference>
<keyword evidence="10 12" id="KW-0238">DNA-binding</keyword>
<dbReference type="InterPro" id="IPR006295">
    <property type="entry name" value="DNA_primase_DnaG"/>
</dbReference>
<dbReference type="GO" id="GO:1990077">
    <property type="term" value="C:primosome complex"/>
    <property type="evidence" value="ECO:0007669"/>
    <property type="project" value="UniProtKB-KW"/>
</dbReference>
<evidence type="ECO:0000313" key="17">
    <source>
        <dbReference type="Proteomes" id="UP000316095"/>
    </source>
</evidence>
<feature type="domain" description="Toprim" evidence="15">
    <location>
        <begin position="262"/>
        <end position="343"/>
    </location>
</feature>
<name>A0A5C5XKU6_9PLAN</name>
<sequence length="671" mass="76468">MDKWSEFKEEVRAQTDLIALIGETRTVTPRKGGSEYVTLCPFHDDHDPSMTIDPSRQTYRCWVCNEGGDCFSYVQKLEGLQFRDALEQLANRAGLEMPKNQQKSGTRGTDRNTLLSALGWASQKFHNCLLTDPAAEAARDYLLDRGFCEEIWSDFEIGFHPGPWEWLGNSSNGKFTKQQLEEARLIAQRANGGGYFDHFRNRIIFPIRNERGQVIAFGGRVLPGSEDEKFGKYQNSKESYLFNKSKQLYGIDHARDAMRGRNQVIVVEGYTDCISLHQVGIPNVVATLGTALTHEHVALIKRFCQNVILIFDGDKAGQNAANRALPRLLSHEIELKLLALPDGMDPPEYLEKHGVQEFQNLLQKAQEAWDFKLQQLAGEHNSNSTFASEKITEEMLALIAVAPALQGTKREDLLLNRLANQVGLRGSQEQKLRSDLAKLRAKGPKVASSQHSISRSQPNDADVDFFHQQTNDLNGEEFNQVFQETSRDVPQVSLRKQIDQLLKPNLNRRTALERDLLEIIIMMPECITVVLQRETMTIIRNKIVLELLSQCAEQNQRGEYTGVDSLMSELEEPELKRFIMAITTEAEQKKITDKLQETLQDSEGNRIPFYLNQVIEQLNWEQRESQHRTSTRTVAIENHEPTSVDERMRQMLQDAAQFHQQRVTRNTASSQ</sequence>
<dbReference type="SMART" id="SM00493">
    <property type="entry name" value="TOPRIM"/>
    <property type="match status" value="1"/>
</dbReference>
<dbReference type="Gene3D" id="3.90.980.10">
    <property type="entry name" value="DNA primase, catalytic core, N-terminal domain"/>
    <property type="match status" value="1"/>
</dbReference>
<dbReference type="SUPFAM" id="SSF57783">
    <property type="entry name" value="Zinc beta-ribbon"/>
    <property type="match status" value="1"/>
</dbReference>
<gene>
    <name evidence="16" type="primary">dnaG_2</name>
    <name evidence="12" type="synonym">dnaG</name>
    <name evidence="16" type="ORF">Pan54_31030</name>
</gene>
<evidence type="ECO:0000256" key="12">
    <source>
        <dbReference type="HAMAP-Rule" id="MF_00974"/>
    </source>
</evidence>
<evidence type="ECO:0000256" key="10">
    <source>
        <dbReference type="ARBA" id="ARBA00023125"/>
    </source>
</evidence>
<keyword evidence="5 12" id="KW-0235">DNA replication</keyword>
<evidence type="ECO:0000256" key="3">
    <source>
        <dbReference type="ARBA" id="ARBA00022679"/>
    </source>
</evidence>
<evidence type="ECO:0000313" key="16">
    <source>
        <dbReference type="EMBL" id="TWT62362.1"/>
    </source>
</evidence>
<reference evidence="16 17" key="1">
    <citation type="submission" date="2019-02" db="EMBL/GenBank/DDBJ databases">
        <title>Deep-cultivation of Planctomycetes and their phenomic and genomic characterization uncovers novel biology.</title>
        <authorList>
            <person name="Wiegand S."/>
            <person name="Jogler M."/>
            <person name="Boedeker C."/>
            <person name="Pinto D."/>
            <person name="Vollmers J."/>
            <person name="Rivas-Marin E."/>
            <person name="Kohn T."/>
            <person name="Peeters S.H."/>
            <person name="Heuer A."/>
            <person name="Rast P."/>
            <person name="Oberbeckmann S."/>
            <person name="Bunk B."/>
            <person name="Jeske O."/>
            <person name="Meyerdierks A."/>
            <person name="Storesund J.E."/>
            <person name="Kallscheuer N."/>
            <person name="Luecker S."/>
            <person name="Lage O.M."/>
            <person name="Pohl T."/>
            <person name="Merkel B.J."/>
            <person name="Hornburger P."/>
            <person name="Mueller R.-W."/>
            <person name="Bruemmer F."/>
            <person name="Labrenz M."/>
            <person name="Spormann A.M."/>
            <person name="Op Den Camp H."/>
            <person name="Overmann J."/>
            <person name="Amann R."/>
            <person name="Jetten M.S.M."/>
            <person name="Mascher T."/>
            <person name="Medema M.H."/>
            <person name="Devos D.P."/>
            <person name="Kaster A.-K."/>
            <person name="Ovreas L."/>
            <person name="Rohde M."/>
            <person name="Galperin M.Y."/>
            <person name="Jogler C."/>
        </authorList>
    </citation>
    <scope>NUCLEOTIDE SEQUENCE [LARGE SCALE GENOMIC DNA]</scope>
    <source>
        <strain evidence="16 17">Pan54</strain>
    </source>
</reference>
<evidence type="ECO:0000256" key="8">
    <source>
        <dbReference type="ARBA" id="ARBA00022833"/>
    </source>
</evidence>
<dbReference type="Pfam" id="PF08275">
    <property type="entry name" value="DNAG_N"/>
    <property type="match status" value="1"/>
</dbReference>
<dbReference type="InterPro" id="IPR002694">
    <property type="entry name" value="Znf_CHC2"/>
</dbReference>
<keyword evidence="1 12" id="KW-0240">DNA-directed RNA polymerase</keyword>
<dbReference type="EC" id="2.7.7.101" evidence="12"/>
<dbReference type="AlphaFoldDB" id="A0A5C5XKU6"/>
<dbReference type="Pfam" id="PF13155">
    <property type="entry name" value="Toprim_2"/>
    <property type="match status" value="1"/>
</dbReference>
<evidence type="ECO:0000256" key="9">
    <source>
        <dbReference type="ARBA" id="ARBA00022842"/>
    </source>
</evidence>
<evidence type="ECO:0000256" key="14">
    <source>
        <dbReference type="PIRSR" id="PIRSR002811-1"/>
    </source>
</evidence>
<dbReference type="Pfam" id="PF01807">
    <property type="entry name" value="Zn_ribbon_DnaG"/>
    <property type="match status" value="1"/>
</dbReference>
<dbReference type="PANTHER" id="PTHR30313">
    <property type="entry name" value="DNA PRIMASE"/>
    <property type="match status" value="1"/>
</dbReference>
<dbReference type="Gene3D" id="3.90.580.10">
    <property type="entry name" value="Zinc finger, CHC2-type domain"/>
    <property type="match status" value="1"/>
</dbReference>
<dbReference type="InterPro" id="IPR034151">
    <property type="entry name" value="TOPRIM_DnaG_bac"/>
</dbReference>
<evidence type="ECO:0000256" key="4">
    <source>
        <dbReference type="ARBA" id="ARBA00022695"/>
    </source>
</evidence>
<dbReference type="Gene3D" id="3.40.1360.10">
    <property type="match status" value="1"/>
</dbReference>
<dbReference type="SUPFAM" id="SSF56731">
    <property type="entry name" value="DNA primase core"/>
    <property type="match status" value="1"/>
</dbReference>
<dbReference type="InterPro" id="IPR006171">
    <property type="entry name" value="TOPRIM_dom"/>
</dbReference>
<dbReference type="PIRSF" id="PIRSF002811">
    <property type="entry name" value="DnaG"/>
    <property type="match status" value="1"/>
</dbReference>
<comment type="caution">
    <text evidence="16">The sequence shown here is derived from an EMBL/GenBank/DDBJ whole genome shotgun (WGS) entry which is preliminary data.</text>
</comment>
<evidence type="ECO:0000256" key="5">
    <source>
        <dbReference type="ARBA" id="ARBA00022705"/>
    </source>
</evidence>
<comment type="subunit">
    <text evidence="12">Monomer. Interacts with DnaB.</text>
</comment>
<dbReference type="GO" id="GO:0003899">
    <property type="term" value="F:DNA-directed RNA polymerase activity"/>
    <property type="evidence" value="ECO:0007669"/>
    <property type="project" value="UniProtKB-UniRule"/>
</dbReference>
<evidence type="ECO:0000259" key="15">
    <source>
        <dbReference type="PROSITE" id="PS50880"/>
    </source>
</evidence>
<evidence type="ECO:0000256" key="7">
    <source>
        <dbReference type="ARBA" id="ARBA00022771"/>
    </source>
</evidence>
<keyword evidence="17" id="KW-1185">Reference proteome</keyword>
<dbReference type="GO" id="GO:0000428">
    <property type="term" value="C:DNA-directed RNA polymerase complex"/>
    <property type="evidence" value="ECO:0007669"/>
    <property type="project" value="UniProtKB-KW"/>
</dbReference>
<dbReference type="NCBIfam" id="TIGR01391">
    <property type="entry name" value="dnaG"/>
    <property type="match status" value="1"/>
</dbReference>
<dbReference type="InterPro" id="IPR050219">
    <property type="entry name" value="DnaG_primase"/>
</dbReference>
<proteinExistence type="inferred from homology"/>
<dbReference type="FunFam" id="3.40.1360.10:FF:000002">
    <property type="entry name" value="DNA primase"/>
    <property type="match status" value="1"/>
</dbReference>
<dbReference type="PROSITE" id="PS50880">
    <property type="entry name" value="TOPRIM"/>
    <property type="match status" value="1"/>
</dbReference>
<evidence type="ECO:0000256" key="2">
    <source>
        <dbReference type="ARBA" id="ARBA00022515"/>
    </source>
</evidence>
<comment type="similarity">
    <text evidence="12 13">Belongs to the DnaG primase family.</text>
</comment>
<dbReference type="Proteomes" id="UP000316095">
    <property type="component" value="Unassembled WGS sequence"/>
</dbReference>
<evidence type="ECO:0000256" key="11">
    <source>
        <dbReference type="ARBA" id="ARBA00023163"/>
    </source>
</evidence>
<protein>
    <recommendedName>
        <fullName evidence="12 13">DNA primase</fullName>
        <ecNumber evidence="12">2.7.7.101</ecNumber>
    </recommendedName>
</protein>
<keyword evidence="4 12" id="KW-0548">Nucleotidyltransferase</keyword>
<dbReference type="RefSeq" id="WP_242631468.1">
    <property type="nucleotide sequence ID" value="NZ_SJPG01000001.1"/>
</dbReference>
<keyword evidence="9" id="KW-0460">Magnesium</keyword>
<keyword evidence="8 12" id="KW-0862">Zinc</keyword>
<comment type="function">
    <text evidence="12 13">RNA polymerase that catalyzes the synthesis of short RNA molecules used as primers for DNA polymerase during DNA replication.</text>
</comment>
<accession>A0A5C5XKU6</accession>
<dbReference type="InterPro" id="IPR013264">
    <property type="entry name" value="DNAG_N"/>
</dbReference>
<comment type="catalytic activity">
    <reaction evidence="12">
        <text>ssDNA + n NTP = ssDNA/pppN(pN)n-1 hybrid + (n-1) diphosphate.</text>
        <dbReference type="EC" id="2.7.7.101"/>
    </reaction>
</comment>
<comment type="domain">
    <text evidence="12">Contains an N-terminal zinc-binding domain, a central core domain that contains the primase activity, and a C-terminal DnaB-binding domain.</text>
</comment>
<dbReference type="CDD" id="cd03364">
    <property type="entry name" value="TOPRIM_DnaG_primases"/>
    <property type="match status" value="1"/>
</dbReference>
<dbReference type="GO" id="GO:0006269">
    <property type="term" value="P:DNA replication, synthesis of primer"/>
    <property type="evidence" value="ECO:0007669"/>
    <property type="project" value="UniProtKB-UniRule"/>
</dbReference>
<evidence type="ECO:0000256" key="1">
    <source>
        <dbReference type="ARBA" id="ARBA00022478"/>
    </source>
</evidence>
<dbReference type="GO" id="GO:0003677">
    <property type="term" value="F:DNA binding"/>
    <property type="evidence" value="ECO:0007669"/>
    <property type="project" value="UniProtKB-KW"/>
</dbReference>
<dbReference type="GO" id="GO:0005737">
    <property type="term" value="C:cytoplasm"/>
    <property type="evidence" value="ECO:0007669"/>
    <property type="project" value="TreeGrafter"/>
</dbReference>
<keyword evidence="3 12" id="KW-0808">Transferase</keyword>
<organism evidence="16 17">
    <name type="scientific">Rubinisphaera italica</name>
    <dbReference type="NCBI Taxonomy" id="2527969"/>
    <lineage>
        <taxon>Bacteria</taxon>
        <taxon>Pseudomonadati</taxon>
        <taxon>Planctomycetota</taxon>
        <taxon>Planctomycetia</taxon>
        <taxon>Planctomycetales</taxon>
        <taxon>Planctomycetaceae</taxon>
        <taxon>Rubinisphaera</taxon>
    </lineage>
</organism>
<keyword evidence="2 12" id="KW-0639">Primosome</keyword>
<evidence type="ECO:0000256" key="6">
    <source>
        <dbReference type="ARBA" id="ARBA00022723"/>
    </source>
</evidence>
<dbReference type="EMBL" id="SJPG01000001">
    <property type="protein sequence ID" value="TWT62362.1"/>
    <property type="molecule type" value="Genomic_DNA"/>
</dbReference>
<keyword evidence="6 12" id="KW-0479">Metal-binding</keyword>